<gene>
    <name evidence="1" type="ORF">PHLGIDRAFT_194623</name>
</gene>
<sequence>MHHLAPPCIRASLRRILSCWLVPLPRNPASSYCAGLRGLTNYAEDISIVASVIAHVPPDRHIVVTVHALASIANSVARLAVQSVIATASDCPSHLGGDQLAAQYLCRRILGTNFAIRSGSWMSSISMLRVIWALAAGRTGLCFPRNSFFSLAVHKAEAS</sequence>
<proteinExistence type="predicted"/>
<organism evidence="1 2">
    <name type="scientific">Phlebiopsis gigantea (strain 11061_1 CR5-6)</name>
    <name type="common">White-rot fungus</name>
    <name type="synonym">Peniophora gigantea</name>
    <dbReference type="NCBI Taxonomy" id="745531"/>
    <lineage>
        <taxon>Eukaryota</taxon>
        <taxon>Fungi</taxon>
        <taxon>Dikarya</taxon>
        <taxon>Basidiomycota</taxon>
        <taxon>Agaricomycotina</taxon>
        <taxon>Agaricomycetes</taxon>
        <taxon>Polyporales</taxon>
        <taxon>Phanerochaetaceae</taxon>
        <taxon>Phlebiopsis</taxon>
    </lineage>
</organism>
<dbReference type="Proteomes" id="UP000053257">
    <property type="component" value="Unassembled WGS sequence"/>
</dbReference>
<name>A0A0C3S706_PHLG1</name>
<protein>
    <submittedName>
        <fullName evidence="1">Uncharacterized protein</fullName>
    </submittedName>
</protein>
<reference evidence="1 2" key="1">
    <citation type="journal article" date="2014" name="PLoS Genet.">
        <title>Analysis of the Phlebiopsis gigantea genome, transcriptome and secretome provides insight into its pioneer colonization strategies of wood.</title>
        <authorList>
            <person name="Hori C."/>
            <person name="Ishida T."/>
            <person name="Igarashi K."/>
            <person name="Samejima M."/>
            <person name="Suzuki H."/>
            <person name="Master E."/>
            <person name="Ferreira P."/>
            <person name="Ruiz-Duenas F.J."/>
            <person name="Held B."/>
            <person name="Canessa P."/>
            <person name="Larrondo L.F."/>
            <person name="Schmoll M."/>
            <person name="Druzhinina I.S."/>
            <person name="Kubicek C.P."/>
            <person name="Gaskell J.A."/>
            <person name="Kersten P."/>
            <person name="St John F."/>
            <person name="Glasner J."/>
            <person name="Sabat G."/>
            <person name="Splinter BonDurant S."/>
            <person name="Syed K."/>
            <person name="Yadav J."/>
            <person name="Mgbeahuruike A.C."/>
            <person name="Kovalchuk A."/>
            <person name="Asiegbu F.O."/>
            <person name="Lackner G."/>
            <person name="Hoffmeister D."/>
            <person name="Rencoret J."/>
            <person name="Gutierrez A."/>
            <person name="Sun H."/>
            <person name="Lindquist E."/>
            <person name="Barry K."/>
            <person name="Riley R."/>
            <person name="Grigoriev I.V."/>
            <person name="Henrissat B."/>
            <person name="Kues U."/>
            <person name="Berka R.M."/>
            <person name="Martinez A.T."/>
            <person name="Covert S.F."/>
            <person name="Blanchette R.A."/>
            <person name="Cullen D."/>
        </authorList>
    </citation>
    <scope>NUCLEOTIDE SEQUENCE [LARGE SCALE GENOMIC DNA]</scope>
    <source>
        <strain evidence="1 2">11061_1 CR5-6</strain>
    </source>
</reference>
<dbReference type="AlphaFoldDB" id="A0A0C3S706"/>
<dbReference type="EMBL" id="KN840575">
    <property type="protein sequence ID" value="KIP04415.1"/>
    <property type="molecule type" value="Genomic_DNA"/>
</dbReference>
<dbReference type="HOGENOM" id="CLU_1661426_0_0_1"/>
<accession>A0A0C3S706</accession>
<keyword evidence="2" id="KW-1185">Reference proteome</keyword>
<evidence type="ECO:0000313" key="1">
    <source>
        <dbReference type="EMBL" id="KIP04415.1"/>
    </source>
</evidence>
<evidence type="ECO:0000313" key="2">
    <source>
        <dbReference type="Proteomes" id="UP000053257"/>
    </source>
</evidence>